<evidence type="ECO:0000256" key="9">
    <source>
        <dbReference type="ARBA" id="ARBA00040743"/>
    </source>
</evidence>
<evidence type="ECO:0000256" key="2">
    <source>
        <dbReference type="ARBA" id="ARBA00022475"/>
    </source>
</evidence>
<dbReference type="SUPFAM" id="SSF54534">
    <property type="entry name" value="FKBP-like"/>
    <property type="match status" value="1"/>
</dbReference>
<keyword evidence="11" id="KW-0697">Rotamase</keyword>
<dbReference type="Proteomes" id="UP000321595">
    <property type="component" value="Chromosome"/>
</dbReference>
<keyword evidence="4 12" id="KW-0812">Transmembrane</keyword>
<keyword evidence="3" id="KW-0997">Cell inner membrane</keyword>
<accession>A0A5B8XWA4</accession>
<sequence length="583" mass="64950">MLQDIRSASRSGWTYIMVGVLIVVFAVFFGAPLDGCGSATQRALVAKVGGEDLHTDDVNIIYNRTFGGQRTVDESQIQSQQAVALRALLMIHVMAEKAEELGLRVSDDELQAYIKDPLNNFEFLYAYGQSGSFDGPFYKAYVQNQLRTPLPKYEDFKRRELLARKYVSLLEAQIQASEWEIRELHKVRNESVTFEYIKLDPETLMDAIQVSDEEVTAFLAENKEVVEKYYTDNKADYEDAEEVRLRRIFILKPGEAEGDDKREEAAKKFATAKTRVESENFADVAGELTEDFAKEKQGLMDWSTLENLDQNIAKAIADAKVGDVREVETDFAYMLVKVEERKEAKVTPLSEVERDIAGTILKTQKVDAEIKRMADALLAAAGSQTDLQAALDSLKPAAGEDGVRPESPWDALSVAVAQDVTLEGQDLSALLGRPMPGLGRPWDMIPGIGKSKELALDVFKLTEAEPLAKKVYQVTGSSFIVRLKSKQEATDEKLAETRDELALEIRGTKISQLLGSWPALFSRPISNFGEPVTKYGPVLEQMLKDAIEDKTVRLFEANYPAATRITTPPEEAPEIAGLEQLVQ</sequence>
<feature type="transmembrane region" description="Helical" evidence="12">
    <location>
        <begin position="12"/>
        <end position="33"/>
    </location>
</feature>
<dbReference type="KEGG" id="bbae:FRD01_19870"/>
<evidence type="ECO:0000256" key="6">
    <source>
        <dbReference type="ARBA" id="ARBA00023136"/>
    </source>
</evidence>
<dbReference type="SUPFAM" id="SSF109998">
    <property type="entry name" value="Triger factor/SurA peptide-binding domain-like"/>
    <property type="match status" value="1"/>
</dbReference>
<evidence type="ECO:0000256" key="7">
    <source>
        <dbReference type="ARBA" id="ARBA00023186"/>
    </source>
</evidence>
<evidence type="ECO:0000256" key="11">
    <source>
        <dbReference type="PROSITE-ProRule" id="PRU00278"/>
    </source>
</evidence>
<evidence type="ECO:0000256" key="4">
    <source>
        <dbReference type="ARBA" id="ARBA00022692"/>
    </source>
</evidence>
<evidence type="ECO:0000313" key="14">
    <source>
        <dbReference type="EMBL" id="QED29451.1"/>
    </source>
</evidence>
<evidence type="ECO:0000259" key="13">
    <source>
        <dbReference type="PROSITE" id="PS50198"/>
    </source>
</evidence>
<keyword evidence="7" id="KW-0143">Chaperone</keyword>
<keyword evidence="2" id="KW-1003">Cell membrane</keyword>
<dbReference type="InterPro" id="IPR052029">
    <property type="entry name" value="PpiD_chaperone"/>
</dbReference>
<dbReference type="AlphaFoldDB" id="A0A5B8XWA4"/>
<keyword evidence="5 12" id="KW-1133">Transmembrane helix</keyword>
<dbReference type="EMBL" id="CP042467">
    <property type="protein sequence ID" value="QED29451.1"/>
    <property type="molecule type" value="Genomic_DNA"/>
</dbReference>
<dbReference type="PANTHER" id="PTHR47529">
    <property type="entry name" value="PEPTIDYL-PROLYL CIS-TRANS ISOMERASE D"/>
    <property type="match status" value="1"/>
</dbReference>
<dbReference type="Gene3D" id="3.10.50.40">
    <property type="match status" value="1"/>
</dbReference>
<dbReference type="RefSeq" id="WP_146962684.1">
    <property type="nucleotide sequence ID" value="NZ_CP042467.1"/>
</dbReference>
<dbReference type="InterPro" id="IPR027304">
    <property type="entry name" value="Trigger_fact/SurA_dom_sf"/>
</dbReference>
<evidence type="ECO:0000256" key="12">
    <source>
        <dbReference type="SAM" id="Phobius"/>
    </source>
</evidence>
<keyword evidence="11" id="KW-0413">Isomerase</keyword>
<dbReference type="Pfam" id="PF13624">
    <property type="entry name" value="SurA_N_3"/>
    <property type="match status" value="1"/>
</dbReference>
<evidence type="ECO:0000313" key="15">
    <source>
        <dbReference type="Proteomes" id="UP000321595"/>
    </source>
</evidence>
<evidence type="ECO:0000256" key="1">
    <source>
        <dbReference type="ARBA" id="ARBA00004382"/>
    </source>
</evidence>
<comment type="similarity">
    <text evidence="8">Belongs to the PpiD chaperone family.</text>
</comment>
<name>A0A5B8XWA4_9DELT</name>
<evidence type="ECO:0000256" key="5">
    <source>
        <dbReference type="ARBA" id="ARBA00022989"/>
    </source>
</evidence>
<dbReference type="PROSITE" id="PS50198">
    <property type="entry name" value="PPIC_PPIASE_2"/>
    <property type="match status" value="1"/>
</dbReference>
<dbReference type="InterPro" id="IPR046357">
    <property type="entry name" value="PPIase_dom_sf"/>
</dbReference>
<dbReference type="OrthoDB" id="5497912at2"/>
<comment type="subcellular location">
    <subcellularLocation>
        <location evidence="1">Cell inner membrane</location>
        <topology evidence="1">Single-pass type II membrane protein</topology>
        <orientation evidence="1">Periplasmic side</orientation>
    </subcellularLocation>
</comment>
<keyword evidence="15" id="KW-1185">Reference proteome</keyword>
<feature type="domain" description="PpiC" evidence="13">
    <location>
        <begin position="240"/>
        <end position="340"/>
    </location>
</feature>
<reference evidence="14 15" key="1">
    <citation type="submission" date="2019-08" db="EMBL/GenBank/DDBJ databases">
        <authorList>
            <person name="Liang Q."/>
        </authorList>
    </citation>
    <scope>NUCLEOTIDE SEQUENCE [LARGE SCALE GENOMIC DNA]</scope>
    <source>
        <strain evidence="14 15">V1718</strain>
    </source>
</reference>
<dbReference type="GO" id="GO:0005886">
    <property type="term" value="C:plasma membrane"/>
    <property type="evidence" value="ECO:0007669"/>
    <property type="project" value="UniProtKB-SubCell"/>
</dbReference>
<organism evidence="14 15">
    <name type="scientific">Microvenator marinus</name>
    <dbReference type="NCBI Taxonomy" id="2600177"/>
    <lineage>
        <taxon>Bacteria</taxon>
        <taxon>Deltaproteobacteria</taxon>
        <taxon>Bradymonadales</taxon>
        <taxon>Microvenatoraceae</taxon>
        <taxon>Microvenator</taxon>
    </lineage>
</organism>
<evidence type="ECO:0000256" key="10">
    <source>
        <dbReference type="ARBA" id="ARBA00042775"/>
    </source>
</evidence>
<evidence type="ECO:0000256" key="8">
    <source>
        <dbReference type="ARBA" id="ARBA00038408"/>
    </source>
</evidence>
<protein>
    <recommendedName>
        <fullName evidence="9">Periplasmic chaperone PpiD</fullName>
    </recommendedName>
    <alternativeName>
        <fullName evidence="10">Periplasmic folding chaperone</fullName>
    </alternativeName>
</protein>
<dbReference type="GO" id="GO:0003755">
    <property type="term" value="F:peptidyl-prolyl cis-trans isomerase activity"/>
    <property type="evidence" value="ECO:0007669"/>
    <property type="project" value="UniProtKB-KW"/>
</dbReference>
<proteinExistence type="inferred from homology"/>
<dbReference type="PANTHER" id="PTHR47529:SF1">
    <property type="entry name" value="PERIPLASMIC CHAPERONE PPID"/>
    <property type="match status" value="1"/>
</dbReference>
<evidence type="ECO:0000256" key="3">
    <source>
        <dbReference type="ARBA" id="ARBA00022519"/>
    </source>
</evidence>
<dbReference type="InterPro" id="IPR000297">
    <property type="entry name" value="PPIase_PpiC"/>
</dbReference>
<keyword evidence="6 12" id="KW-0472">Membrane</keyword>
<gene>
    <name evidence="14" type="ORF">FRD01_19870</name>
</gene>
<dbReference type="Pfam" id="PF13145">
    <property type="entry name" value="Rotamase_2"/>
    <property type="match status" value="1"/>
</dbReference>